<gene>
    <name evidence="2" type="ORF">ENJ74_00755</name>
</gene>
<protein>
    <submittedName>
        <fullName evidence="2">Invasion protein</fullName>
    </submittedName>
</protein>
<dbReference type="NCBIfam" id="NF033805">
    <property type="entry name" value="invasion_CiaB"/>
    <property type="match status" value="1"/>
</dbReference>
<evidence type="ECO:0000313" key="2">
    <source>
        <dbReference type="EMBL" id="HFC03375.1"/>
    </source>
</evidence>
<name>A0A7V2WL26_9BACT</name>
<evidence type="ECO:0000259" key="1">
    <source>
        <dbReference type="Pfam" id="PF25448"/>
    </source>
</evidence>
<reference evidence="2" key="1">
    <citation type="journal article" date="2020" name="mSystems">
        <title>Genome- and Community-Level Interaction Insights into Carbon Utilization and Element Cycling Functions of Hydrothermarchaeota in Hydrothermal Sediment.</title>
        <authorList>
            <person name="Zhou Z."/>
            <person name="Liu Y."/>
            <person name="Xu W."/>
            <person name="Pan J."/>
            <person name="Luo Z.H."/>
            <person name="Li M."/>
        </authorList>
    </citation>
    <scope>NUCLEOTIDE SEQUENCE [LARGE SCALE GENOMIC DNA]</scope>
    <source>
        <strain evidence="2">HyVt-513</strain>
    </source>
</reference>
<accession>A0A7V2WL26</accession>
<sequence length="429" mass="49916">EGEEADRCYSVLVADAGGYRRVSYAEAFREEIREVDEALGALVETLGELEDEVFGQKEAWLRYFESLRRAFLHTEPDELVHHWSRVDRAWMKITTPLQVGHPLEYYEDHYRKAVALEWDLRVVDPRLQSAVKVPEQIRTFAARLAVDLGPEAERIFAKNIDQIERTQLYIGRPMLYYGAEFNGLFSAQVVPNDEQVSAELGKKIFAYADFVRQSQRDKPVMALSLEAFGEEFVRRRRALLEDEPRWMRLYEIATIGHEYGHILWIDSETEVVMNRRGQFKNIEEFKATTGGLMAFFAFEEAELRTEVMEDLVARAVGLMAWREVGEVLPYYCEGLIHLEILYRSRAIDFEGTRVRIDPEAYEAMKAGYTQAYRELAEHYVRKSDAAEYLNCYARKEGAHYLPVTPAVRDFVEAYYLRYLEIGQKVAVFE</sequence>
<feature type="non-terminal residue" evidence="2">
    <location>
        <position position="1"/>
    </location>
</feature>
<dbReference type="Pfam" id="PF25448">
    <property type="entry name" value="DUF7897"/>
    <property type="match status" value="1"/>
</dbReference>
<proteinExistence type="predicted"/>
<dbReference type="Proteomes" id="UP000885722">
    <property type="component" value="Unassembled WGS sequence"/>
</dbReference>
<dbReference type="AlphaFoldDB" id="A0A7V2WL26"/>
<dbReference type="EMBL" id="DRNO01000053">
    <property type="protein sequence ID" value="HFC03375.1"/>
    <property type="molecule type" value="Genomic_DNA"/>
</dbReference>
<comment type="caution">
    <text evidence="2">The sequence shown here is derived from an EMBL/GenBank/DDBJ whole genome shotgun (WGS) entry which is preliminary data.</text>
</comment>
<feature type="domain" description="DUF7897" evidence="1">
    <location>
        <begin position="2"/>
        <end position="425"/>
    </location>
</feature>
<dbReference type="InterPro" id="IPR057219">
    <property type="entry name" value="DUF7897"/>
</dbReference>
<organism evidence="2">
    <name type="scientific">Nitratifractor salsuginis</name>
    <dbReference type="NCBI Taxonomy" id="269261"/>
    <lineage>
        <taxon>Bacteria</taxon>
        <taxon>Pseudomonadati</taxon>
        <taxon>Campylobacterota</taxon>
        <taxon>Epsilonproteobacteria</taxon>
        <taxon>Campylobacterales</taxon>
        <taxon>Sulfurovaceae</taxon>
        <taxon>Nitratifractor</taxon>
    </lineage>
</organism>